<dbReference type="GO" id="GO:0031511">
    <property type="term" value="C:Mis6-Sim4 complex"/>
    <property type="evidence" value="ECO:0007669"/>
    <property type="project" value="TreeGrafter"/>
</dbReference>
<dbReference type="EMBL" id="JAQJAN010000021">
    <property type="protein sequence ID" value="KAJ5703592.1"/>
    <property type="molecule type" value="Genomic_DNA"/>
</dbReference>
<reference evidence="1" key="1">
    <citation type="journal article" date="2023" name="IMA Fungus">
        <title>Comparative genomic study of the Penicillium genus elucidates a diverse pangenome and 15 lateral gene transfer events.</title>
        <authorList>
            <person name="Petersen C."/>
            <person name="Sorensen T."/>
            <person name="Nielsen M.R."/>
            <person name="Sondergaard T.E."/>
            <person name="Sorensen J.L."/>
            <person name="Fitzpatrick D.A."/>
            <person name="Frisvad J.C."/>
            <person name="Nielsen K.L."/>
        </authorList>
    </citation>
    <scope>NUCLEOTIDE SEQUENCE</scope>
    <source>
        <strain evidence="1">IBT 17514</strain>
    </source>
</reference>
<name>A0AAD6HAT0_9EURO</name>
<evidence type="ECO:0000313" key="1">
    <source>
        <dbReference type="EMBL" id="KAJ5703592.1"/>
    </source>
</evidence>
<dbReference type="InterPro" id="IPR018565">
    <property type="entry name" value="Nkp2/Cnl2"/>
</dbReference>
<sequence>MAPSEESILSNFLLTPSPLPTVLSLQKFTELFPKRLRKHPHIRALYRELQHAREHDLDQVNENIDLEIQQGERQKAELRKAILTAGVKAANDEEQREMDLDLHLFGQNTADSEDYHSTESLLAEMEAACSHIEREIASVDQEAADLVAKLNTTVGDLSDLRYGKFPGPGSASDVAEEAIKGLQHLEDTCYQKTMPGA</sequence>
<gene>
    <name evidence="1" type="ORF">N7493_011517</name>
</gene>
<organism evidence="1 2">
    <name type="scientific">Penicillium malachiteum</name>
    <dbReference type="NCBI Taxonomy" id="1324776"/>
    <lineage>
        <taxon>Eukaryota</taxon>
        <taxon>Fungi</taxon>
        <taxon>Dikarya</taxon>
        <taxon>Ascomycota</taxon>
        <taxon>Pezizomycotina</taxon>
        <taxon>Eurotiomycetes</taxon>
        <taxon>Eurotiomycetidae</taxon>
        <taxon>Eurotiales</taxon>
        <taxon>Aspergillaceae</taxon>
        <taxon>Penicillium</taxon>
    </lineage>
</organism>
<dbReference type="PANTHER" id="PTHR28064">
    <property type="entry name" value="INNER KINETOCHORE SUBUNIT NKP2"/>
    <property type="match status" value="1"/>
</dbReference>
<dbReference type="AlphaFoldDB" id="A0AAD6HAT0"/>
<dbReference type="GO" id="GO:0007059">
    <property type="term" value="P:chromosome segregation"/>
    <property type="evidence" value="ECO:0007669"/>
    <property type="project" value="TreeGrafter"/>
</dbReference>
<comment type="caution">
    <text evidence="1">The sequence shown here is derived from an EMBL/GenBank/DDBJ whole genome shotgun (WGS) entry which is preliminary data.</text>
</comment>
<dbReference type="Pfam" id="PF09447">
    <property type="entry name" value="Cnl2_NKP2"/>
    <property type="match status" value="1"/>
</dbReference>
<dbReference type="Proteomes" id="UP001215712">
    <property type="component" value="Unassembled WGS sequence"/>
</dbReference>
<protein>
    <submittedName>
        <fullName evidence="1">Kinetochore subunit NKP2</fullName>
    </submittedName>
</protein>
<keyword evidence="2" id="KW-1185">Reference proteome</keyword>
<accession>A0AAD6HAT0</accession>
<dbReference type="PANTHER" id="PTHR28064:SF1">
    <property type="entry name" value="INNER KINETOCHORE SUBUNIT NKP2"/>
    <property type="match status" value="1"/>
</dbReference>
<evidence type="ECO:0000313" key="2">
    <source>
        <dbReference type="Proteomes" id="UP001215712"/>
    </source>
</evidence>
<proteinExistence type="predicted"/>
<reference evidence="1" key="2">
    <citation type="submission" date="2023-01" db="EMBL/GenBank/DDBJ databases">
        <authorList>
            <person name="Petersen C."/>
        </authorList>
    </citation>
    <scope>NUCLEOTIDE SEQUENCE</scope>
    <source>
        <strain evidence="1">IBT 17514</strain>
    </source>
</reference>